<sequence>MSYGTDDSRRLERSECLELLRSVPIGRIAYTDRALPAVEPVRFAVGDNHVIFRIEEGTAPALAIQGAIVAFQADDVDGVTGDGWTVSIIGRAHAARDAAASTRPPRPTTLPPLDGTDVVYMRIPSQQISGHWIGSTAPRANGNAA</sequence>
<dbReference type="RefSeq" id="WP_208263431.1">
    <property type="nucleotide sequence ID" value="NZ_JAGEOJ010000033.1"/>
</dbReference>
<name>A0A939PUV0_9ACTN</name>
<feature type="region of interest" description="Disordered" evidence="1">
    <location>
        <begin position="96"/>
        <end position="115"/>
    </location>
</feature>
<dbReference type="InterPro" id="IPR024747">
    <property type="entry name" value="Pyridox_Oxase-rel"/>
</dbReference>
<organism evidence="2 3">
    <name type="scientific">Actinomadura barringtoniae</name>
    <dbReference type="NCBI Taxonomy" id="1427535"/>
    <lineage>
        <taxon>Bacteria</taxon>
        <taxon>Bacillati</taxon>
        <taxon>Actinomycetota</taxon>
        <taxon>Actinomycetes</taxon>
        <taxon>Streptosporangiales</taxon>
        <taxon>Thermomonosporaceae</taxon>
        <taxon>Actinomadura</taxon>
    </lineage>
</organism>
<dbReference type="Gene3D" id="2.30.110.10">
    <property type="entry name" value="Electron Transport, Fmn-binding Protein, Chain A"/>
    <property type="match status" value="1"/>
</dbReference>
<dbReference type="AlphaFoldDB" id="A0A939PUV0"/>
<accession>A0A939PUV0</accession>
<protein>
    <submittedName>
        <fullName evidence="2">Pyridoxamine 5'-phosphate oxidase family protein</fullName>
    </submittedName>
</protein>
<dbReference type="EMBL" id="JAGEOJ010000033">
    <property type="protein sequence ID" value="MBO2455206.1"/>
    <property type="molecule type" value="Genomic_DNA"/>
</dbReference>
<gene>
    <name evidence="2" type="ORF">J4573_49530</name>
</gene>
<evidence type="ECO:0000256" key="1">
    <source>
        <dbReference type="SAM" id="MobiDB-lite"/>
    </source>
</evidence>
<keyword evidence="3" id="KW-1185">Reference proteome</keyword>
<proteinExistence type="predicted"/>
<reference evidence="2" key="1">
    <citation type="submission" date="2021-03" db="EMBL/GenBank/DDBJ databases">
        <authorList>
            <person name="Kanchanasin P."/>
            <person name="Saeng-In P."/>
            <person name="Phongsopitanun W."/>
            <person name="Yuki M."/>
            <person name="Kudo T."/>
            <person name="Ohkuma M."/>
            <person name="Tanasupawat S."/>
        </authorList>
    </citation>
    <scope>NUCLEOTIDE SEQUENCE</scope>
    <source>
        <strain evidence="2">GKU 128</strain>
    </source>
</reference>
<evidence type="ECO:0000313" key="3">
    <source>
        <dbReference type="Proteomes" id="UP000669179"/>
    </source>
</evidence>
<dbReference type="InterPro" id="IPR012349">
    <property type="entry name" value="Split_barrel_FMN-bd"/>
</dbReference>
<dbReference type="SUPFAM" id="SSF50475">
    <property type="entry name" value="FMN-binding split barrel"/>
    <property type="match status" value="1"/>
</dbReference>
<evidence type="ECO:0000313" key="2">
    <source>
        <dbReference type="EMBL" id="MBO2455206.1"/>
    </source>
</evidence>
<dbReference type="Pfam" id="PF12900">
    <property type="entry name" value="Pyridox_ox_2"/>
    <property type="match status" value="1"/>
</dbReference>
<dbReference type="Proteomes" id="UP000669179">
    <property type="component" value="Unassembled WGS sequence"/>
</dbReference>
<comment type="caution">
    <text evidence="2">The sequence shown here is derived from an EMBL/GenBank/DDBJ whole genome shotgun (WGS) entry which is preliminary data.</text>
</comment>